<evidence type="ECO:0000313" key="2">
    <source>
        <dbReference type="Proteomes" id="UP001596174"/>
    </source>
</evidence>
<organism evidence="1 2">
    <name type="scientific">Streptacidiphilus monticola</name>
    <dbReference type="NCBI Taxonomy" id="2161674"/>
    <lineage>
        <taxon>Bacteria</taxon>
        <taxon>Bacillati</taxon>
        <taxon>Actinomycetota</taxon>
        <taxon>Actinomycetes</taxon>
        <taxon>Kitasatosporales</taxon>
        <taxon>Streptomycetaceae</taxon>
        <taxon>Streptacidiphilus</taxon>
    </lineage>
</organism>
<gene>
    <name evidence="1" type="ORF">ACFP3V_13695</name>
</gene>
<protein>
    <submittedName>
        <fullName evidence="1">ThiF family adenylyltransferase</fullName>
    </submittedName>
</protein>
<dbReference type="GO" id="GO:0016779">
    <property type="term" value="F:nucleotidyltransferase activity"/>
    <property type="evidence" value="ECO:0007669"/>
    <property type="project" value="UniProtKB-KW"/>
</dbReference>
<dbReference type="EMBL" id="JBHSQJ010000054">
    <property type="protein sequence ID" value="MFC5908261.1"/>
    <property type="molecule type" value="Genomic_DNA"/>
</dbReference>
<evidence type="ECO:0000313" key="1">
    <source>
        <dbReference type="EMBL" id="MFC5908261.1"/>
    </source>
</evidence>
<feature type="non-terminal residue" evidence="1">
    <location>
        <position position="154"/>
    </location>
</feature>
<keyword evidence="1" id="KW-0808">Transferase</keyword>
<name>A0ABW1G337_9ACTN</name>
<keyword evidence="2" id="KW-1185">Reference proteome</keyword>
<keyword evidence="1" id="KW-0548">Nucleotidyltransferase</keyword>
<sequence>MRPCLKTALRRAWRDAETLQFGVRPEHIRLLRPARAELALLDLLDGSRELPALVAEARRLGVPVRRLRGLLGELRGSGLLDDAGARQPLRAECPQPELARLEPDLAALALVHPAPGAGDAAMLARRTLRVEVRGAGRVGASVAAVLAAAAVGLV</sequence>
<reference evidence="2" key="1">
    <citation type="journal article" date="2019" name="Int. J. Syst. Evol. Microbiol.">
        <title>The Global Catalogue of Microorganisms (GCM) 10K type strain sequencing project: providing services to taxonomists for standard genome sequencing and annotation.</title>
        <authorList>
            <consortium name="The Broad Institute Genomics Platform"/>
            <consortium name="The Broad Institute Genome Sequencing Center for Infectious Disease"/>
            <person name="Wu L."/>
            <person name="Ma J."/>
        </authorList>
    </citation>
    <scope>NUCLEOTIDE SEQUENCE [LARGE SCALE GENOMIC DNA]</scope>
    <source>
        <strain evidence="2">JCM 4816</strain>
    </source>
</reference>
<dbReference type="Proteomes" id="UP001596174">
    <property type="component" value="Unassembled WGS sequence"/>
</dbReference>
<proteinExistence type="predicted"/>
<accession>A0ABW1G337</accession>
<comment type="caution">
    <text evidence="1">The sequence shown here is derived from an EMBL/GenBank/DDBJ whole genome shotgun (WGS) entry which is preliminary data.</text>
</comment>